<keyword evidence="4" id="KW-1185">Reference proteome</keyword>
<dbReference type="GO" id="GO:0003729">
    <property type="term" value="F:mRNA binding"/>
    <property type="evidence" value="ECO:0007669"/>
    <property type="project" value="TreeGrafter"/>
</dbReference>
<dbReference type="GO" id="GO:0003743">
    <property type="term" value="F:translation initiation factor activity"/>
    <property type="evidence" value="ECO:0007669"/>
    <property type="project" value="TreeGrafter"/>
</dbReference>
<organism evidence="3 4">
    <name type="scientific">Ladona fulva</name>
    <name type="common">Scarce chaser dragonfly</name>
    <name type="synonym">Libellula fulva</name>
    <dbReference type="NCBI Taxonomy" id="123851"/>
    <lineage>
        <taxon>Eukaryota</taxon>
        <taxon>Metazoa</taxon>
        <taxon>Ecdysozoa</taxon>
        <taxon>Arthropoda</taxon>
        <taxon>Hexapoda</taxon>
        <taxon>Insecta</taxon>
        <taxon>Pterygota</taxon>
        <taxon>Palaeoptera</taxon>
        <taxon>Odonata</taxon>
        <taxon>Epiprocta</taxon>
        <taxon>Anisoptera</taxon>
        <taxon>Libelluloidea</taxon>
        <taxon>Libellulidae</taxon>
        <taxon>Ladona</taxon>
    </lineage>
</organism>
<dbReference type="SUPFAM" id="SSF48371">
    <property type="entry name" value="ARM repeat"/>
    <property type="match status" value="1"/>
</dbReference>
<evidence type="ECO:0000259" key="2">
    <source>
        <dbReference type="SMART" id="SM00543"/>
    </source>
</evidence>
<gene>
    <name evidence="3" type="ORF">J437_LFUL016898</name>
</gene>
<dbReference type="InterPro" id="IPR016024">
    <property type="entry name" value="ARM-type_fold"/>
</dbReference>
<protein>
    <recommendedName>
        <fullName evidence="2">MIF4G domain-containing protein</fullName>
    </recommendedName>
</protein>
<feature type="compositionally biased region" description="Polar residues" evidence="1">
    <location>
        <begin position="268"/>
        <end position="277"/>
    </location>
</feature>
<sequence length="415" mass="48066">MYAAMRGILNKLTPQNFEKLVKQVLKLPIDTMEKLVGVINLIFDKAVDELNFVAAYAKLCYYLNIANIARQFKKGDDSNNENFRKILLNRCQREFEKDKATEYGLHKREEIVKEPNEEKRKEMRLQIEDDERRIRRHSVGVTRFIGELYKIGMINQSIMVTCIKELLKSGDEESLECLCELLTIIGKFLEESLEKKTAPGMGNTPNINVYFNKMENIVSERKTSSRVRFMLQDVIDLRNRKWVPRRNEANQKKIDEMNWATERESIEQSELTASYPQMSRGSGSGMSRRDEKSKGDTWSTLRSKCSCFDVDPHKLREKSSNEETEKNCVEVECDSESEGEHDKTKEERVKKVNSKKRCAEDIAVKAALEVLAKGAPDEHDRFGEYVALELRTLTSDCVRRKLKNDIRRAIINAAE</sequence>
<reference evidence="3" key="2">
    <citation type="submission" date="2017-10" db="EMBL/GenBank/DDBJ databases">
        <title>Ladona fulva Genome sequencing and assembly.</title>
        <authorList>
            <person name="Murali S."/>
            <person name="Richards S."/>
            <person name="Bandaranaike D."/>
            <person name="Bellair M."/>
            <person name="Blankenburg K."/>
            <person name="Chao H."/>
            <person name="Dinh H."/>
            <person name="Doddapaneni H."/>
            <person name="Dugan-Rocha S."/>
            <person name="Elkadiri S."/>
            <person name="Gnanaolivu R."/>
            <person name="Hernandez B."/>
            <person name="Skinner E."/>
            <person name="Javaid M."/>
            <person name="Lee S."/>
            <person name="Li M."/>
            <person name="Ming W."/>
            <person name="Munidasa M."/>
            <person name="Muniz J."/>
            <person name="Nguyen L."/>
            <person name="Hughes D."/>
            <person name="Osuji N."/>
            <person name="Pu L.-L."/>
            <person name="Puazo M."/>
            <person name="Qu C."/>
            <person name="Quiroz J."/>
            <person name="Raj R."/>
            <person name="Weissenberger G."/>
            <person name="Xin Y."/>
            <person name="Zou X."/>
            <person name="Han Y."/>
            <person name="Worley K."/>
            <person name="Muzny D."/>
            <person name="Gibbs R."/>
        </authorList>
    </citation>
    <scope>NUCLEOTIDE SEQUENCE</scope>
    <source>
        <strain evidence="3">Sampled in the wild</strain>
    </source>
</reference>
<dbReference type="InterPro" id="IPR003890">
    <property type="entry name" value="MIF4G-like_typ-3"/>
</dbReference>
<comment type="caution">
    <text evidence="3">The sequence shown here is derived from an EMBL/GenBank/DDBJ whole genome shotgun (WGS) entry which is preliminary data.</text>
</comment>
<dbReference type="AlphaFoldDB" id="A0A8K0KKZ8"/>
<dbReference type="OrthoDB" id="514777at2759"/>
<evidence type="ECO:0000313" key="4">
    <source>
        <dbReference type="Proteomes" id="UP000792457"/>
    </source>
</evidence>
<dbReference type="GO" id="GO:0016281">
    <property type="term" value="C:eukaryotic translation initiation factor 4F complex"/>
    <property type="evidence" value="ECO:0007669"/>
    <property type="project" value="TreeGrafter"/>
</dbReference>
<dbReference type="Pfam" id="PF02854">
    <property type="entry name" value="MIF4G"/>
    <property type="match status" value="1"/>
</dbReference>
<dbReference type="PANTHER" id="PTHR23253:SF78">
    <property type="entry name" value="EUKARYOTIC TRANSLATION INITIATION FACTOR 4G1, ISOFORM B-RELATED"/>
    <property type="match status" value="1"/>
</dbReference>
<dbReference type="SMART" id="SM00543">
    <property type="entry name" value="MIF4G"/>
    <property type="match status" value="1"/>
</dbReference>
<reference evidence="3" key="1">
    <citation type="submission" date="2013-04" db="EMBL/GenBank/DDBJ databases">
        <authorList>
            <person name="Qu J."/>
            <person name="Murali S.C."/>
            <person name="Bandaranaike D."/>
            <person name="Bellair M."/>
            <person name="Blankenburg K."/>
            <person name="Chao H."/>
            <person name="Dinh H."/>
            <person name="Doddapaneni H."/>
            <person name="Downs B."/>
            <person name="Dugan-Rocha S."/>
            <person name="Elkadiri S."/>
            <person name="Gnanaolivu R.D."/>
            <person name="Hernandez B."/>
            <person name="Javaid M."/>
            <person name="Jayaseelan J.C."/>
            <person name="Lee S."/>
            <person name="Li M."/>
            <person name="Ming W."/>
            <person name="Munidasa M."/>
            <person name="Muniz J."/>
            <person name="Nguyen L."/>
            <person name="Ongeri F."/>
            <person name="Osuji N."/>
            <person name="Pu L.-L."/>
            <person name="Puazo M."/>
            <person name="Qu C."/>
            <person name="Quiroz J."/>
            <person name="Raj R."/>
            <person name="Weissenberger G."/>
            <person name="Xin Y."/>
            <person name="Zou X."/>
            <person name="Han Y."/>
            <person name="Richards S."/>
            <person name="Worley K."/>
            <person name="Muzny D."/>
            <person name="Gibbs R."/>
        </authorList>
    </citation>
    <scope>NUCLEOTIDE SEQUENCE</scope>
    <source>
        <strain evidence="3">Sampled in the wild</strain>
    </source>
</reference>
<feature type="region of interest" description="Disordered" evidence="1">
    <location>
        <begin position="267"/>
        <end position="297"/>
    </location>
</feature>
<evidence type="ECO:0000313" key="3">
    <source>
        <dbReference type="EMBL" id="KAG8236987.1"/>
    </source>
</evidence>
<evidence type="ECO:0000256" key="1">
    <source>
        <dbReference type="SAM" id="MobiDB-lite"/>
    </source>
</evidence>
<name>A0A8K0KKZ8_LADFU</name>
<accession>A0A8K0KKZ8</accession>
<proteinExistence type="predicted"/>
<feature type="domain" description="MIF4G" evidence="2">
    <location>
        <begin position="2"/>
        <end position="241"/>
    </location>
</feature>
<dbReference type="EMBL" id="KZ309100">
    <property type="protein sequence ID" value="KAG8236987.1"/>
    <property type="molecule type" value="Genomic_DNA"/>
</dbReference>
<dbReference type="Gene3D" id="1.25.40.180">
    <property type="match status" value="1"/>
</dbReference>
<feature type="non-terminal residue" evidence="3">
    <location>
        <position position="1"/>
    </location>
</feature>
<dbReference type="Proteomes" id="UP000792457">
    <property type="component" value="Unassembled WGS sequence"/>
</dbReference>
<dbReference type="PANTHER" id="PTHR23253">
    <property type="entry name" value="EUKARYOTIC TRANSLATION INITIATION FACTOR 4 GAMMA"/>
    <property type="match status" value="1"/>
</dbReference>